<dbReference type="Pfam" id="PF07690">
    <property type="entry name" value="MFS_1"/>
    <property type="match status" value="1"/>
</dbReference>
<dbReference type="EMBL" id="JBHULI010000002">
    <property type="protein sequence ID" value="MFD2531313.1"/>
    <property type="molecule type" value="Genomic_DNA"/>
</dbReference>
<dbReference type="PANTHER" id="PTHR43124:SF3">
    <property type="entry name" value="CHLORAMPHENICOL EFFLUX PUMP RV0191"/>
    <property type="match status" value="1"/>
</dbReference>
<keyword evidence="4 6" id="KW-1133">Transmembrane helix</keyword>
<feature type="transmembrane region" description="Helical" evidence="6">
    <location>
        <begin position="144"/>
        <end position="164"/>
    </location>
</feature>
<evidence type="ECO:0000256" key="6">
    <source>
        <dbReference type="SAM" id="Phobius"/>
    </source>
</evidence>
<feature type="transmembrane region" description="Helical" evidence="6">
    <location>
        <begin position="12"/>
        <end position="36"/>
    </location>
</feature>
<dbReference type="PROSITE" id="PS50850">
    <property type="entry name" value="MFS"/>
    <property type="match status" value="1"/>
</dbReference>
<dbReference type="InterPro" id="IPR011701">
    <property type="entry name" value="MFS"/>
</dbReference>
<feature type="transmembrane region" description="Helical" evidence="6">
    <location>
        <begin position="313"/>
        <end position="334"/>
    </location>
</feature>
<comment type="subcellular location">
    <subcellularLocation>
        <location evidence="1">Cell membrane</location>
        <topology evidence="1">Multi-pass membrane protein</topology>
    </subcellularLocation>
</comment>
<dbReference type="SUPFAM" id="SSF103473">
    <property type="entry name" value="MFS general substrate transporter"/>
    <property type="match status" value="1"/>
</dbReference>
<keyword evidence="3 6" id="KW-0812">Transmembrane</keyword>
<evidence type="ECO:0000313" key="8">
    <source>
        <dbReference type="EMBL" id="MFD2531313.1"/>
    </source>
</evidence>
<keyword evidence="9" id="KW-1185">Reference proteome</keyword>
<dbReference type="PANTHER" id="PTHR43124">
    <property type="entry name" value="PURINE EFFLUX PUMP PBUE"/>
    <property type="match status" value="1"/>
</dbReference>
<keyword evidence="5 6" id="KW-0472">Membrane</keyword>
<feature type="transmembrane region" description="Helical" evidence="6">
    <location>
        <begin position="80"/>
        <end position="97"/>
    </location>
</feature>
<feature type="domain" description="Major facilitator superfamily (MFS) profile" evidence="7">
    <location>
        <begin position="13"/>
        <end position="402"/>
    </location>
</feature>
<feature type="transmembrane region" description="Helical" evidence="6">
    <location>
        <begin position="346"/>
        <end position="366"/>
    </location>
</feature>
<feature type="transmembrane region" description="Helical" evidence="6">
    <location>
        <begin position="378"/>
        <end position="398"/>
    </location>
</feature>
<evidence type="ECO:0000256" key="1">
    <source>
        <dbReference type="ARBA" id="ARBA00004651"/>
    </source>
</evidence>
<proteinExistence type="predicted"/>
<name>A0ABW5JIR6_9BACT</name>
<comment type="caution">
    <text evidence="8">The sequence shown here is derived from an EMBL/GenBank/DDBJ whole genome shotgun (WGS) entry which is preliminary data.</text>
</comment>
<feature type="transmembrane region" description="Helical" evidence="6">
    <location>
        <begin position="48"/>
        <end position="68"/>
    </location>
</feature>
<feature type="transmembrane region" description="Helical" evidence="6">
    <location>
        <begin position="170"/>
        <end position="189"/>
    </location>
</feature>
<evidence type="ECO:0000313" key="9">
    <source>
        <dbReference type="Proteomes" id="UP001597460"/>
    </source>
</evidence>
<dbReference type="InterPro" id="IPR050189">
    <property type="entry name" value="MFS_Efflux_Transporters"/>
</dbReference>
<feature type="transmembrane region" description="Helical" evidence="6">
    <location>
        <begin position="284"/>
        <end position="307"/>
    </location>
</feature>
<feature type="transmembrane region" description="Helical" evidence="6">
    <location>
        <begin position="224"/>
        <end position="246"/>
    </location>
</feature>
<evidence type="ECO:0000259" key="7">
    <source>
        <dbReference type="PROSITE" id="PS50850"/>
    </source>
</evidence>
<evidence type="ECO:0000256" key="5">
    <source>
        <dbReference type="ARBA" id="ARBA00023136"/>
    </source>
</evidence>
<gene>
    <name evidence="8" type="ORF">ACFSVN_02515</name>
</gene>
<sequence>MSYLTFVLQERKVLSFGLSFTFFSSFGQTFLISLFVPFFLADFDLSNAAFGSIYSAATLASASILPYLGKWIDVLPIRQYSLYVAGGLLVAALTMAFSWHIGFLFAGILMLRIAGQGLSGHTAETAMARYFKLQRGKALSISSLGYPIGEGILPVGIAAILAITSWRTTWGIIAATIALIFIPFLLYVLNKTEIEYSNQQVKKAKPESEDSSGSYFQIINNRRFWLILPAILIPPFWATALFLYQVSIAEQLGWSAAIIASAFIFFAIARIVSSLGIGPVIDKFSAASVFPFYIIPLGAGLILAFYHPGIWSAFLYMALVGITLGFGSTTKSALYAELYGEEMIGTVRSLFASIMVFGTAMSPFLMGWMLDNNIAMESILLIAFSTVIAGVVLAYVGLKDEVSSGLDFR</sequence>
<feature type="transmembrane region" description="Helical" evidence="6">
    <location>
        <begin position="103"/>
        <end position="123"/>
    </location>
</feature>
<dbReference type="InterPro" id="IPR020846">
    <property type="entry name" value="MFS_dom"/>
</dbReference>
<evidence type="ECO:0000256" key="3">
    <source>
        <dbReference type="ARBA" id="ARBA00022692"/>
    </source>
</evidence>
<evidence type="ECO:0000256" key="4">
    <source>
        <dbReference type="ARBA" id="ARBA00022989"/>
    </source>
</evidence>
<organism evidence="8 9">
    <name type="scientific">Gracilimonas halophila</name>
    <dbReference type="NCBI Taxonomy" id="1834464"/>
    <lineage>
        <taxon>Bacteria</taxon>
        <taxon>Pseudomonadati</taxon>
        <taxon>Balneolota</taxon>
        <taxon>Balneolia</taxon>
        <taxon>Balneolales</taxon>
        <taxon>Balneolaceae</taxon>
        <taxon>Gracilimonas</taxon>
    </lineage>
</organism>
<evidence type="ECO:0000256" key="2">
    <source>
        <dbReference type="ARBA" id="ARBA00022475"/>
    </source>
</evidence>
<dbReference type="Gene3D" id="1.20.1250.20">
    <property type="entry name" value="MFS general substrate transporter like domains"/>
    <property type="match status" value="1"/>
</dbReference>
<dbReference type="Proteomes" id="UP001597460">
    <property type="component" value="Unassembled WGS sequence"/>
</dbReference>
<keyword evidence="2" id="KW-1003">Cell membrane</keyword>
<dbReference type="InterPro" id="IPR036259">
    <property type="entry name" value="MFS_trans_sf"/>
</dbReference>
<feature type="transmembrane region" description="Helical" evidence="6">
    <location>
        <begin position="252"/>
        <end position="272"/>
    </location>
</feature>
<accession>A0ABW5JIR6</accession>
<reference evidence="9" key="1">
    <citation type="journal article" date="2019" name="Int. J. Syst. Evol. Microbiol.">
        <title>The Global Catalogue of Microorganisms (GCM) 10K type strain sequencing project: providing services to taxonomists for standard genome sequencing and annotation.</title>
        <authorList>
            <consortium name="The Broad Institute Genomics Platform"/>
            <consortium name="The Broad Institute Genome Sequencing Center for Infectious Disease"/>
            <person name="Wu L."/>
            <person name="Ma J."/>
        </authorList>
    </citation>
    <scope>NUCLEOTIDE SEQUENCE [LARGE SCALE GENOMIC DNA]</scope>
    <source>
        <strain evidence="9">KCTC 52042</strain>
    </source>
</reference>
<dbReference type="RefSeq" id="WP_390298114.1">
    <property type="nucleotide sequence ID" value="NZ_JBHULI010000002.1"/>
</dbReference>
<protein>
    <submittedName>
        <fullName evidence="8">MFS transporter</fullName>
    </submittedName>
</protein>